<name>A0A1I4Z9G4_9FLAO</name>
<dbReference type="EC" id="3.5.1.28" evidence="2"/>
<dbReference type="GO" id="GO:0030288">
    <property type="term" value="C:outer membrane-bounded periplasmic space"/>
    <property type="evidence" value="ECO:0007669"/>
    <property type="project" value="TreeGrafter"/>
</dbReference>
<comment type="catalytic activity">
    <reaction evidence="1">
        <text>Hydrolyzes the link between N-acetylmuramoyl residues and L-amino acid residues in certain cell-wall glycopeptides.</text>
        <dbReference type="EC" id="3.5.1.28"/>
    </reaction>
</comment>
<dbReference type="Proteomes" id="UP000199153">
    <property type="component" value="Unassembled WGS sequence"/>
</dbReference>
<evidence type="ECO:0000313" key="5">
    <source>
        <dbReference type="EMBL" id="SFN46838.1"/>
    </source>
</evidence>
<dbReference type="GO" id="GO:0008745">
    <property type="term" value="F:N-acetylmuramoyl-L-alanine amidase activity"/>
    <property type="evidence" value="ECO:0007669"/>
    <property type="project" value="UniProtKB-EC"/>
</dbReference>
<protein>
    <recommendedName>
        <fullName evidence="2">N-acetylmuramoyl-L-alanine amidase</fullName>
        <ecNumber evidence="2">3.5.1.28</ecNumber>
    </recommendedName>
</protein>
<dbReference type="EMBL" id="FOVL01000005">
    <property type="protein sequence ID" value="SFN46838.1"/>
    <property type="molecule type" value="Genomic_DNA"/>
</dbReference>
<gene>
    <name evidence="5" type="ORF">SAMN05660413_01217</name>
</gene>
<reference evidence="5 6" key="1">
    <citation type="submission" date="2016-10" db="EMBL/GenBank/DDBJ databases">
        <authorList>
            <person name="de Groot N.N."/>
        </authorList>
    </citation>
    <scope>NUCLEOTIDE SEQUENCE [LARGE SCALE GENOMIC DNA]</scope>
    <source>
        <strain evidence="5 6">DSM 17794</strain>
    </source>
</reference>
<dbReference type="AlphaFoldDB" id="A0A1I4Z9G4"/>
<dbReference type="InterPro" id="IPR002508">
    <property type="entry name" value="MurNAc-LAA_cat"/>
</dbReference>
<dbReference type="Gene3D" id="3.40.630.40">
    <property type="entry name" value="Zn-dependent exopeptidases"/>
    <property type="match status" value="1"/>
</dbReference>
<proteinExistence type="predicted"/>
<evidence type="ECO:0000313" key="6">
    <source>
        <dbReference type="Proteomes" id="UP000199153"/>
    </source>
</evidence>
<evidence type="ECO:0000256" key="1">
    <source>
        <dbReference type="ARBA" id="ARBA00001561"/>
    </source>
</evidence>
<sequence>MRYIFMRTNLLKLFVLIFLLPASYLYAYETEKPPRDRFVVVLDAGHGGKDPGNRGNGFKEKEIALNIVLQVGKALEKRGDIEVIYTRKSDVFIELKQRAKIANDANADLFVSVHLNAHNSQAYGTETFVLGLHKSQENFEVAKKENSVIFLEEDYEITYGGFDPNSPESYIGMALMQEEYLNQSILLADFIQKNFTHKLKRKNRGVKQAGFLVLKNAVMPSVLIETGFLTNNHEGPYLNSRKGQDNLSNAIVDAIIKYAENINLNTLESISDREFGIAESSDYYEGITFKVQLAAGSTKLETKPYNFKGFRNVTREKEDRLYKYYYGDTSSYMRIQELHREAKEKGYPSSFIVAFKDDKKITVNEALKSEVN</sequence>
<evidence type="ECO:0000256" key="2">
    <source>
        <dbReference type="ARBA" id="ARBA00011901"/>
    </source>
</evidence>
<evidence type="ECO:0000259" key="4">
    <source>
        <dbReference type="SMART" id="SM00646"/>
    </source>
</evidence>
<dbReference type="FunFam" id="3.40.630.40:FF:000005">
    <property type="entry name" value="N-acetylmuramoyl-L-alanine amidase (AmiA)"/>
    <property type="match status" value="1"/>
</dbReference>
<feature type="domain" description="MurNAc-LAA" evidence="4">
    <location>
        <begin position="99"/>
        <end position="256"/>
    </location>
</feature>
<dbReference type="InterPro" id="IPR050695">
    <property type="entry name" value="N-acetylmuramoyl_amidase_3"/>
</dbReference>
<dbReference type="SMART" id="SM00646">
    <property type="entry name" value="Ami_3"/>
    <property type="match status" value="1"/>
</dbReference>
<evidence type="ECO:0000256" key="3">
    <source>
        <dbReference type="ARBA" id="ARBA00022801"/>
    </source>
</evidence>
<dbReference type="STRING" id="287099.SAMN05660413_01217"/>
<keyword evidence="6" id="KW-1185">Reference proteome</keyword>
<dbReference type="PANTHER" id="PTHR30404:SF0">
    <property type="entry name" value="N-ACETYLMURAMOYL-L-ALANINE AMIDASE AMIC"/>
    <property type="match status" value="1"/>
</dbReference>
<dbReference type="CDD" id="cd02696">
    <property type="entry name" value="MurNAc-LAA"/>
    <property type="match status" value="1"/>
</dbReference>
<dbReference type="PANTHER" id="PTHR30404">
    <property type="entry name" value="N-ACETYLMURAMOYL-L-ALANINE AMIDASE"/>
    <property type="match status" value="1"/>
</dbReference>
<dbReference type="GO" id="GO:0009253">
    <property type="term" value="P:peptidoglycan catabolic process"/>
    <property type="evidence" value="ECO:0007669"/>
    <property type="project" value="InterPro"/>
</dbReference>
<dbReference type="SUPFAM" id="SSF53187">
    <property type="entry name" value="Zn-dependent exopeptidases"/>
    <property type="match status" value="1"/>
</dbReference>
<organism evidence="5 6">
    <name type="scientific">Salegentibacter flavus</name>
    <dbReference type="NCBI Taxonomy" id="287099"/>
    <lineage>
        <taxon>Bacteria</taxon>
        <taxon>Pseudomonadati</taxon>
        <taxon>Bacteroidota</taxon>
        <taxon>Flavobacteriia</taxon>
        <taxon>Flavobacteriales</taxon>
        <taxon>Flavobacteriaceae</taxon>
        <taxon>Salegentibacter</taxon>
    </lineage>
</organism>
<dbReference type="Pfam" id="PF01520">
    <property type="entry name" value="Amidase_3"/>
    <property type="match status" value="1"/>
</dbReference>
<accession>A0A1I4Z9G4</accession>
<keyword evidence="3" id="KW-0378">Hydrolase</keyword>